<name>A0A369WS09_9GAMM</name>
<reference evidence="5 6" key="1">
    <citation type="submission" date="2018-07" db="EMBL/GenBank/DDBJ databases">
        <title>Motiliproteus coralliicola sp. nov., a bacterium isolated from Coral.</title>
        <authorList>
            <person name="Wang G."/>
        </authorList>
    </citation>
    <scope>NUCLEOTIDE SEQUENCE [LARGE SCALE GENOMIC DNA]</scope>
    <source>
        <strain evidence="5 6">C34</strain>
    </source>
</reference>
<dbReference type="EMBL" id="QQOH01000001">
    <property type="protein sequence ID" value="RDE24462.1"/>
    <property type="molecule type" value="Genomic_DNA"/>
</dbReference>
<proteinExistence type="predicted"/>
<evidence type="ECO:0000256" key="4">
    <source>
        <dbReference type="SAM" id="Coils"/>
    </source>
</evidence>
<keyword evidence="6" id="KW-1185">Reference proteome</keyword>
<comment type="caution">
    <text evidence="5">The sequence shown here is derived from an EMBL/GenBank/DDBJ whole genome shotgun (WGS) entry which is preliminary data.</text>
</comment>
<keyword evidence="4" id="KW-0175">Coiled coil</keyword>
<comment type="pathway">
    <text evidence="1">Biopolymer metabolism; poly-(R)-3-hydroxybutanoate biosynthesis.</text>
</comment>
<dbReference type="GO" id="GO:0042619">
    <property type="term" value="P:poly-hydroxybutyrate biosynthetic process"/>
    <property type="evidence" value="ECO:0007669"/>
    <property type="project" value="UniProtKB-KW"/>
</dbReference>
<keyword evidence="3" id="KW-0583">PHB biosynthesis</keyword>
<dbReference type="RefSeq" id="WP_114694049.1">
    <property type="nucleotide sequence ID" value="NZ_QQOH01000001.1"/>
</dbReference>
<dbReference type="InterPro" id="IPR010123">
    <property type="entry name" value="PHA_synth_III_E"/>
</dbReference>
<evidence type="ECO:0000313" key="6">
    <source>
        <dbReference type="Proteomes" id="UP000253769"/>
    </source>
</evidence>
<gene>
    <name evidence="5" type="ORF">DV711_02415</name>
</gene>
<dbReference type="Proteomes" id="UP000253769">
    <property type="component" value="Unassembled WGS sequence"/>
</dbReference>
<evidence type="ECO:0000256" key="1">
    <source>
        <dbReference type="ARBA" id="ARBA00004683"/>
    </source>
</evidence>
<evidence type="ECO:0000256" key="3">
    <source>
        <dbReference type="ARBA" id="ARBA00022752"/>
    </source>
</evidence>
<dbReference type="AlphaFoldDB" id="A0A369WS09"/>
<accession>A0A369WS09</accession>
<evidence type="ECO:0000313" key="5">
    <source>
        <dbReference type="EMBL" id="RDE24462.1"/>
    </source>
</evidence>
<dbReference type="OrthoDB" id="6115526at2"/>
<feature type="coiled-coil region" evidence="4">
    <location>
        <begin position="253"/>
        <end position="280"/>
    </location>
</feature>
<sequence>MNPSNLDQLNQWLEQQQAHWRSLLGDEPQPAADWQTLFEQGRQLNGQSAELTEAMIRQAKGFSDYGERLLQSLQQSNQPDNLEQMVKALSAHLQTQADGAFYQQTQLPAPLQQLLQQMGLSPQQFSSFPFLHDRLNRNAERQQQQAAQLLQGLTRFQDALRLYIEQHHLINQQTTDRMIEQLKNAVEPPESLSALHQIWVDCYEVSYKEKLEHQDYQSIYGELTNATLQMQCLIREYWQHEYRTFGLVPQQDYDQLLQQHHQLRKAHKKAERRQRKIEQQLFEQQHLLTQLQTQLDAANGDADQ</sequence>
<dbReference type="UniPathway" id="UPA00917"/>
<evidence type="ECO:0000256" key="2">
    <source>
        <dbReference type="ARBA" id="ARBA00019066"/>
    </source>
</evidence>
<protein>
    <recommendedName>
        <fullName evidence="2">Poly(3-hydroxyalkanoate) polymerase subunit PhaE</fullName>
    </recommendedName>
</protein>
<dbReference type="Pfam" id="PF09712">
    <property type="entry name" value="PHA_synth_III_E"/>
    <property type="match status" value="1"/>
</dbReference>
<organism evidence="5 6">
    <name type="scientific">Motiliproteus coralliicola</name>
    <dbReference type="NCBI Taxonomy" id="2283196"/>
    <lineage>
        <taxon>Bacteria</taxon>
        <taxon>Pseudomonadati</taxon>
        <taxon>Pseudomonadota</taxon>
        <taxon>Gammaproteobacteria</taxon>
        <taxon>Oceanospirillales</taxon>
        <taxon>Oceanospirillaceae</taxon>
        <taxon>Motiliproteus</taxon>
    </lineage>
</organism>